<name>A0A9W8DV24_9FUNG</name>
<dbReference type="EMBL" id="JANBPU010000033">
    <property type="protein sequence ID" value="KAJ1919056.1"/>
    <property type="molecule type" value="Genomic_DNA"/>
</dbReference>
<dbReference type="PANTHER" id="PTHR31654">
    <property type="entry name" value="SECRETED BETA-GLUCOSIDASE ADG3-RELATED"/>
    <property type="match status" value="1"/>
</dbReference>
<dbReference type="Pfam" id="PF03856">
    <property type="entry name" value="SUN"/>
    <property type="match status" value="1"/>
</dbReference>
<feature type="compositionally biased region" description="Basic and acidic residues" evidence="2">
    <location>
        <begin position="56"/>
        <end position="72"/>
    </location>
</feature>
<dbReference type="OrthoDB" id="5554151at2759"/>
<gene>
    <name evidence="4" type="ORF">H4219_002210</name>
</gene>
<dbReference type="PANTHER" id="PTHR31654:SF0">
    <property type="entry name" value="SECRETED BETA-GLUCOSIDASE ADG3-RELATED"/>
    <property type="match status" value="1"/>
</dbReference>
<dbReference type="AlphaFoldDB" id="A0A9W8DV24"/>
<comment type="similarity">
    <text evidence="1">Belongs to the SUN family.</text>
</comment>
<keyword evidence="3" id="KW-0732">Signal</keyword>
<evidence type="ECO:0000313" key="5">
    <source>
        <dbReference type="Proteomes" id="UP001150538"/>
    </source>
</evidence>
<dbReference type="InterPro" id="IPR005556">
    <property type="entry name" value="SUN"/>
</dbReference>
<feature type="chain" id="PRO_5040737717" evidence="3">
    <location>
        <begin position="21"/>
        <end position="358"/>
    </location>
</feature>
<evidence type="ECO:0000256" key="2">
    <source>
        <dbReference type="SAM" id="MobiDB-lite"/>
    </source>
</evidence>
<dbReference type="Proteomes" id="UP001150538">
    <property type="component" value="Unassembled WGS sequence"/>
</dbReference>
<proteinExistence type="inferred from homology"/>
<organism evidence="4 5">
    <name type="scientific">Mycoemilia scoparia</name>
    <dbReference type="NCBI Taxonomy" id="417184"/>
    <lineage>
        <taxon>Eukaryota</taxon>
        <taxon>Fungi</taxon>
        <taxon>Fungi incertae sedis</taxon>
        <taxon>Zoopagomycota</taxon>
        <taxon>Kickxellomycotina</taxon>
        <taxon>Kickxellomycetes</taxon>
        <taxon>Kickxellales</taxon>
        <taxon>Kickxellaceae</taxon>
        <taxon>Mycoemilia</taxon>
    </lineage>
</organism>
<accession>A0A9W8DV24</accession>
<reference evidence="4" key="1">
    <citation type="submission" date="2022-07" db="EMBL/GenBank/DDBJ databases">
        <title>Phylogenomic reconstructions and comparative analyses of Kickxellomycotina fungi.</title>
        <authorList>
            <person name="Reynolds N.K."/>
            <person name="Stajich J.E."/>
            <person name="Barry K."/>
            <person name="Grigoriev I.V."/>
            <person name="Crous P."/>
            <person name="Smith M.E."/>
        </authorList>
    </citation>
    <scope>NUCLEOTIDE SEQUENCE</scope>
    <source>
        <strain evidence="4">NBRC 100468</strain>
    </source>
</reference>
<sequence>MKFLRLSIICMGIVLPLSQAGPCGQNRRDLGRGLLPHGCPAPTADNIPTPSPSPEDNNKIDKRSSDGEKPSASEDDNKDSDGDSGNNQPSTGGNDVPNGAGNGKCEFPWKEANGDNVILITPDKKNAGWAMSPDQSCEKNGWCPYACAPGYYSAQWDPNAKDPSGPGSMNGGLFCDGSGKLSKPFPEKPFCEKGMWNGFIKNTLGESVSACQTIYPGNEAMLIPTVAKPGESVAMNIVPNSYWLGTSSQFYVNLAGSDGSKCIWGDDKQPIGNWGPYIFGGGQSKDGNTYISVQFNPLYKEKGFDLSKVYSVEIKCTSGKCNFPEPGECKCKAGGQCSVENGCTVTLPPGATADWVLS</sequence>
<evidence type="ECO:0000256" key="1">
    <source>
        <dbReference type="ARBA" id="ARBA00010579"/>
    </source>
</evidence>
<keyword evidence="5" id="KW-1185">Reference proteome</keyword>
<comment type="caution">
    <text evidence="4">The sequence shown here is derived from an EMBL/GenBank/DDBJ whole genome shotgun (WGS) entry which is preliminary data.</text>
</comment>
<evidence type="ECO:0000313" key="4">
    <source>
        <dbReference type="EMBL" id="KAJ1919056.1"/>
    </source>
</evidence>
<evidence type="ECO:0000256" key="3">
    <source>
        <dbReference type="SAM" id="SignalP"/>
    </source>
</evidence>
<dbReference type="InterPro" id="IPR053088">
    <property type="entry name" value="Beta-glucosidase/SUN-like"/>
</dbReference>
<protein>
    <submittedName>
        <fullName evidence="4">Uncharacterized protein</fullName>
    </submittedName>
</protein>
<feature type="signal peptide" evidence="3">
    <location>
        <begin position="1"/>
        <end position="20"/>
    </location>
</feature>
<feature type="region of interest" description="Disordered" evidence="2">
    <location>
        <begin position="34"/>
        <end position="107"/>
    </location>
</feature>